<feature type="domain" description="N-acetyltransferase" evidence="1">
    <location>
        <begin position="562"/>
        <end position="715"/>
    </location>
</feature>
<sequence length="727" mass="83830">MAQCQWQPNFHSSISTTLKEDVSWKCRGQQVSIRVMKRWQIVRCCSSSFRVSLTGREEVGSKNLFPSRMTEMVIEEQCCSSGRSTCFRVLSTRREEVVGSKNLFPLRMEEQCCRRSTCFRVSSTRREVVGLKNLLLSRMEMKEQCCSRRRNTCFRVSSTRRQEVGLKNLFPSRLEMKEQCCSSRSSTCFRVLSTRREEVGSKNLFPLPMTEMVIKEQCCSNSRCTCFRVSSIRREVVGPKNLFPSRVEIKEQCCSSSRNTCFRVSSTREEVVGSKNLFPSQTVIKEQCCRSTCFRVSSTRREEVGLKNLFPSRMTEMVIKEQCCSSGRSTCFRVSSTRREEVGSKNLFPLRVEIKEQFCSSRRSTSCTCFRASSTRREEAGLKNLFPSRMEIKEQCCSSSRSTCFRVSSIRREEVVGSKNLFPSRMEIKEQCCSSSRSTCFRVSSTRSEEVVGSKNLFPSRMEEQCCSNSRRNTCFRVPSTTREEVVGSKNLFPSRMVIKEQFPVSSTREEVAGRLKSQRRDHQYEVLNENGWTVRRITNETEMDIMREVAAVRAEAFCRRIPFSKYLFFQGEELSRLGSKLKNYPPERYACLVAEASSDIAEVEQDVVGVVDVTVYRDDDVLQHLPGATEYVYIAGVAVSNKFRRQKVATTLLKACDVLARVWGYEYLVLRAYEDDFGARHLYTNAGYKVVSSDALWKTKWIGRRRVLMVKQDSHESTRNKYFDSN</sequence>
<dbReference type="STRING" id="4072.A0A2G2Z6K6"/>
<dbReference type="GO" id="GO:0031415">
    <property type="term" value="C:NatA complex"/>
    <property type="evidence" value="ECO:0000318"/>
    <property type="project" value="GO_Central"/>
</dbReference>
<reference evidence="2 3" key="1">
    <citation type="journal article" date="2014" name="Nat. Genet.">
        <title>Genome sequence of the hot pepper provides insights into the evolution of pungency in Capsicum species.</title>
        <authorList>
            <person name="Kim S."/>
            <person name="Park M."/>
            <person name="Yeom S.I."/>
            <person name="Kim Y.M."/>
            <person name="Lee J.M."/>
            <person name="Lee H.A."/>
            <person name="Seo E."/>
            <person name="Choi J."/>
            <person name="Cheong K."/>
            <person name="Kim K.T."/>
            <person name="Jung K."/>
            <person name="Lee G.W."/>
            <person name="Oh S.K."/>
            <person name="Bae C."/>
            <person name="Kim S.B."/>
            <person name="Lee H.Y."/>
            <person name="Kim S.Y."/>
            <person name="Kim M.S."/>
            <person name="Kang B.C."/>
            <person name="Jo Y.D."/>
            <person name="Yang H.B."/>
            <person name="Jeong H.J."/>
            <person name="Kang W.H."/>
            <person name="Kwon J.K."/>
            <person name="Shin C."/>
            <person name="Lim J.Y."/>
            <person name="Park J.H."/>
            <person name="Huh J.H."/>
            <person name="Kim J.S."/>
            <person name="Kim B.D."/>
            <person name="Cohen O."/>
            <person name="Paran I."/>
            <person name="Suh M.C."/>
            <person name="Lee S.B."/>
            <person name="Kim Y.K."/>
            <person name="Shin Y."/>
            <person name="Noh S.J."/>
            <person name="Park J."/>
            <person name="Seo Y.S."/>
            <person name="Kwon S.Y."/>
            <person name="Kim H.A."/>
            <person name="Park J.M."/>
            <person name="Kim H.J."/>
            <person name="Choi S.B."/>
            <person name="Bosland P.W."/>
            <person name="Reeves G."/>
            <person name="Jo S.H."/>
            <person name="Lee B.W."/>
            <person name="Cho H.T."/>
            <person name="Choi H.S."/>
            <person name="Lee M.S."/>
            <person name="Yu Y."/>
            <person name="Do Choi Y."/>
            <person name="Park B.S."/>
            <person name="van Deynze A."/>
            <person name="Ashrafi H."/>
            <person name="Hill T."/>
            <person name="Kim W.T."/>
            <person name="Pai H.S."/>
            <person name="Ahn H.K."/>
            <person name="Yeam I."/>
            <person name="Giovannoni J.J."/>
            <person name="Rose J.K."/>
            <person name="Sorensen I."/>
            <person name="Lee S.J."/>
            <person name="Kim R.W."/>
            <person name="Choi I.Y."/>
            <person name="Choi B.S."/>
            <person name="Lim J.S."/>
            <person name="Lee Y.H."/>
            <person name="Choi D."/>
        </authorList>
    </citation>
    <scope>NUCLEOTIDE SEQUENCE [LARGE SCALE GENOMIC DNA]</scope>
    <source>
        <strain evidence="3">cv. CM334</strain>
    </source>
</reference>
<dbReference type="Proteomes" id="UP000222542">
    <property type="component" value="Unassembled WGS sequence"/>
</dbReference>
<keyword evidence="3" id="KW-1185">Reference proteome</keyword>
<proteinExistence type="predicted"/>
<dbReference type="PANTHER" id="PTHR42919:SF39">
    <property type="entry name" value="N-ACETYLTRANSFERASE"/>
    <property type="match status" value="1"/>
</dbReference>
<dbReference type="InterPro" id="IPR051556">
    <property type="entry name" value="N-term/lysine_N-AcTrnsfr"/>
</dbReference>
<dbReference type="CDD" id="cd04301">
    <property type="entry name" value="NAT_SF"/>
    <property type="match status" value="1"/>
</dbReference>
<evidence type="ECO:0000313" key="2">
    <source>
        <dbReference type="EMBL" id="PHT77609.1"/>
    </source>
</evidence>
<dbReference type="GO" id="GO:0008080">
    <property type="term" value="F:N-acetyltransferase activity"/>
    <property type="evidence" value="ECO:0000318"/>
    <property type="project" value="GO_Central"/>
</dbReference>
<gene>
    <name evidence="2" type="ORF">T459_15661</name>
</gene>
<dbReference type="InterPro" id="IPR000182">
    <property type="entry name" value="GNAT_dom"/>
</dbReference>
<dbReference type="Pfam" id="PF00583">
    <property type="entry name" value="Acetyltransf_1"/>
    <property type="match status" value="1"/>
</dbReference>
<evidence type="ECO:0000259" key="1">
    <source>
        <dbReference type="PROSITE" id="PS51186"/>
    </source>
</evidence>
<dbReference type="InterPro" id="IPR016181">
    <property type="entry name" value="Acyl_CoA_acyltransferase"/>
</dbReference>
<evidence type="ECO:0000313" key="3">
    <source>
        <dbReference type="Proteomes" id="UP000222542"/>
    </source>
</evidence>
<dbReference type="GO" id="GO:0007064">
    <property type="term" value="P:mitotic sister chromatid cohesion"/>
    <property type="evidence" value="ECO:0000318"/>
    <property type="project" value="GO_Central"/>
</dbReference>
<protein>
    <recommendedName>
        <fullName evidence="1">N-acetyltransferase domain-containing protein</fullName>
    </recommendedName>
</protein>
<name>A0A2G2Z6K6_CAPAN</name>
<dbReference type="EMBL" id="AYRZ02000006">
    <property type="protein sequence ID" value="PHT77609.1"/>
    <property type="molecule type" value="Genomic_DNA"/>
</dbReference>
<reference evidence="2 3" key="2">
    <citation type="journal article" date="2017" name="Genome Biol.">
        <title>New reference genome sequences of hot pepper reveal the massive evolution of plant disease-resistance genes by retroduplication.</title>
        <authorList>
            <person name="Kim S."/>
            <person name="Park J."/>
            <person name="Yeom S.I."/>
            <person name="Kim Y.M."/>
            <person name="Seo E."/>
            <person name="Kim K.T."/>
            <person name="Kim M.S."/>
            <person name="Lee J.M."/>
            <person name="Cheong K."/>
            <person name="Shin H.S."/>
            <person name="Kim S.B."/>
            <person name="Han K."/>
            <person name="Lee J."/>
            <person name="Park M."/>
            <person name="Lee H.A."/>
            <person name="Lee H.Y."/>
            <person name="Lee Y."/>
            <person name="Oh S."/>
            <person name="Lee J.H."/>
            <person name="Choi E."/>
            <person name="Choi E."/>
            <person name="Lee S.E."/>
            <person name="Jeon J."/>
            <person name="Kim H."/>
            <person name="Choi G."/>
            <person name="Song H."/>
            <person name="Lee J."/>
            <person name="Lee S.C."/>
            <person name="Kwon J.K."/>
            <person name="Lee H.Y."/>
            <person name="Koo N."/>
            <person name="Hong Y."/>
            <person name="Kim R.W."/>
            <person name="Kang W.H."/>
            <person name="Huh J.H."/>
            <person name="Kang B.C."/>
            <person name="Yang T.J."/>
            <person name="Lee Y.H."/>
            <person name="Bennetzen J.L."/>
            <person name="Choi D."/>
        </authorList>
    </citation>
    <scope>NUCLEOTIDE SEQUENCE [LARGE SCALE GENOMIC DNA]</scope>
    <source>
        <strain evidence="3">cv. CM334</strain>
    </source>
</reference>
<dbReference type="Gene3D" id="3.40.630.30">
    <property type="match status" value="1"/>
</dbReference>
<dbReference type="PANTHER" id="PTHR42919">
    <property type="entry name" value="N-ALPHA-ACETYLTRANSFERASE"/>
    <property type="match status" value="1"/>
</dbReference>
<accession>A0A2G2Z6K6</accession>
<organism evidence="2 3">
    <name type="scientific">Capsicum annuum</name>
    <name type="common">Capsicum pepper</name>
    <dbReference type="NCBI Taxonomy" id="4072"/>
    <lineage>
        <taxon>Eukaryota</taxon>
        <taxon>Viridiplantae</taxon>
        <taxon>Streptophyta</taxon>
        <taxon>Embryophyta</taxon>
        <taxon>Tracheophyta</taxon>
        <taxon>Spermatophyta</taxon>
        <taxon>Magnoliopsida</taxon>
        <taxon>eudicotyledons</taxon>
        <taxon>Gunneridae</taxon>
        <taxon>Pentapetalae</taxon>
        <taxon>asterids</taxon>
        <taxon>lamiids</taxon>
        <taxon>Solanales</taxon>
        <taxon>Solanaceae</taxon>
        <taxon>Solanoideae</taxon>
        <taxon>Capsiceae</taxon>
        <taxon>Capsicum</taxon>
    </lineage>
</organism>
<dbReference type="AlphaFoldDB" id="A0A2G2Z6K6"/>
<dbReference type="Gramene" id="PHT77609">
    <property type="protein sequence ID" value="PHT77609"/>
    <property type="gene ID" value="T459_15661"/>
</dbReference>
<dbReference type="SUPFAM" id="SSF55729">
    <property type="entry name" value="Acyl-CoA N-acyltransferases (Nat)"/>
    <property type="match status" value="1"/>
</dbReference>
<dbReference type="PROSITE" id="PS51186">
    <property type="entry name" value="GNAT"/>
    <property type="match status" value="1"/>
</dbReference>
<comment type="caution">
    <text evidence="2">The sequence shown here is derived from an EMBL/GenBank/DDBJ whole genome shotgun (WGS) entry which is preliminary data.</text>
</comment>